<reference evidence="2" key="1">
    <citation type="journal article" date="2020" name="mSystems">
        <title>Genome- and Community-Level Interaction Insights into Carbon Utilization and Element Cycling Functions of Hydrothermarchaeota in Hydrothermal Sediment.</title>
        <authorList>
            <person name="Zhou Z."/>
            <person name="Liu Y."/>
            <person name="Xu W."/>
            <person name="Pan J."/>
            <person name="Luo Z.H."/>
            <person name="Li M."/>
        </authorList>
    </citation>
    <scope>NUCLEOTIDE SEQUENCE [LARGE SCALE GENOMIC DNA]</scope>
    <source>
        <strain evidence="2">SpSt-769</strain>
    </source>
</reference>
<feature type="transmembrane region" description="Helical" evidence="1">
    <location>
        <begin position="21"/>
        <end position="42"/>
    </location>
</feature>
<accession>A0A7C4AT68</accession>
<keyword evidence="1" id="KW-1133">Transmembrane helix</keyword>
<protein>
    <submittedName>
        <fullName evidence="2">Prepilin-type N-terminal cleavage/methylation domain-containing protein</fullName>
    </submittedName>
</protein>
<dbReference type="NCBIfam" id="TIGR02532">
    <property type="entry name" value="IV_pilin_GFxxxE"/>
    <property type="match status" value="1"/>
</dbReference>
<gene>
    <name evidence="2" type="ORF">ENV54_12280</name>
</gene>
<dbReference type="AlphaFoldDB" id="A0A7C4AT68"/>
<name>A0A7C4AT68_9BACT</name>
<dbReference type="Pfam" id="PF07963">
    <property type="entry name" value="N_methyl"/>
    <property type="match status" value="1"/>
</dbReference>
<keyword evidence="1" id="KW-0472">Membrane</keyword>
<proteinExistence type="predicted"/>
<dbReference type="InterPro" id="IPR012902">
    <property type="entry name" value="N_methyl_site"/>
</dbReference>
<evidence type="ECO:0000313" key="2">
    <source>
        <dbReference type="EMBL" id="HGH62061.1"/>
    </source>
</evidence>
<keyword evidence="1" id="KW-0812">Transmembrane</keyword>
<sequence length="84" mass="9087">MTSQSQRRLRMTLRSSKGFSLIEAMVAIVILAVCLLGVGYALHVASQVNTESIQILHRAGDAHVKPGVRDAFNAMQSSVYGSLK</sequence>
<comment type="caution">
    <text evidence="2">The sequence shown here is derived from an EMBL/GenBank/DDBJ whole genome shotgun (WGS) entry which is preliminary data.</text>
</comment>
<dbReference type="EMBL" id="DTGT01000400">
    <property type="protein sequence ID" value="HGH62061.1"/>
    <property type="molecule type" value="Genomic_DNA"/>
</dbReference>
<evidence type="ECO:0000256" key="1">
    <source>
        <dbReference type="SAM" id="Phobius"/>
    </source>
</evidence>
<organism evidence="2">
    <name type="scientific">Desulfomonile tiedjei</name>
    <dbReference type="NCBI Taxonomy" id="2358"/>
    <lineage>
        <taxon>Bacteria</taxon>
        <taxon>Pseudomonadati</taxon>
        <taxon>Thermodesulfobacteriota</taxon>
        <taxon>Desulfomonilia</taxon>
        <taxon>Desulfomonilales</taxon>
        <taxon>Desulfomonilaceae</taxon>
        <taxon>Desulfomonile</taxon>
    </lineage>
</organism>